<evidence type="ECO:0000259" key="2">
    <source>
        <dbReference type="PROSITE" id="PS50126"/>
    </source>
</evidence>
<dbReference type="Proteomes" id="UP001595945">
    <property type="component" value="Unassembled WGS sequence"/>
</dbReference>
<dbReference type="Pfam" id="PF00575">
    <property type="entry name" value="S1"/>
    <property type="match status" value="1"/>
</dbReference>
<dbReference type="PROSITE" id="PS50126">
    <property type="entry name" value="S1"/>
    <property type="match status" value="1"/>
</dbReference>
<gene>
    <name evidence="3" type="ORF">ACFO9K_14205</name>
</gene>
<feature type="compositionally biased region" description="Acidic residues" evidence="1">
    <location>
        <begin position="127"/>
        <end position="137"/>
    </location>
</feature>
<dbReference type="CDD" id="cd04487">
    <property type="entry name" value="RecJ_OBF2_like"/>
    <property type="match status" value="1"/>
</dbReference>
<proteinExistence type="predicted"/>
<feature type="compositionally biased region" description="Acidic residues" evidence="1">
    <location>
        <begin position="168"/>
        <end position="184"/>
    </location>
</feature>
<dbReference type="SUPFAM" id="SSF64182">
    <property type="entry name" value="DHH phosphoesterases"/>
    <property type="match status" value="1"/>
</dbReference>
<keyword evidence="4" id="KW-1185">Reference proteome</keyword>
<dbReference type="EMBL" id="JBHSHT010000002">
    <property type="protein sequence ID" value="MFC4825411.1"/>
    <property type="molecule type" value="Genomic_DNA"/>
</dbReference>
<feature type="compositionally biased region" description="Basic and acidic residues" evidence="1">
    <location>
        <begin position="151"/>
        <end position="162"/>
    </location>
</feature>
<dbReference type="InterPro" id="IPR003029">
    <property type="entry name" value="S1_domain"/>
</dbReference>
<reference evidence="3 4" key="1">
    <citation type="journal article" date="2019" name="Int. J. Syst. Evol. Microbiol.">
        <title>The Global Catalogue of Microorganisms (GCM) 10K type strain sequencing project: providing services to taxonomists for standard genome sequencing and annotation.</title>
        <authorList>
            <consortium name="The Broad Institute Genomics Platform"/>
            <consortium name="The Broad Institute Genome Sequencing Center for Infectious Disease"/>
            <person name="Wu L."/>
            <person name="Ma J."/>
        </authorList>
    </citation>
    <scope>NUCLEOTIDE SEQUENCE [LARGE SCALE GENOMIC DNA]</scope>
    <source>
        <strain evidence="3 4">XZYJ18</strain>
    </source>
</reference>
<feature type="domain" description="S1 motif" evidence="2">
    <location>
        <begin position="38"/>
        <end position="105"/>
    </location>
</feature>
<dbReference type="InterPro" id="IPR038763">
    <property type="entry name" value="DHH_sf"/>
</dbReference>
<organism evidence="3 4">
    <name type="scientific">Halorussus aquaticus</name>
    <dbReference type="NCBI Taxonomy" id="2953748"/>
    <lineage>
        <taxon>Archaea</taxon>
        <taxon>Methanobacteriati</taxon>
        <taxon>Methanobacteriota</taxon>
        <taxon>Stenosarchaea group</taxon>
        <taxon>Halobacteria</taxon>
        <taxon>Halobacteriales</taxon>
        <taxon>Haladaptataceae</taxon>
        <taxon>Halorussus</taxon>
    </lineage>
</organism>
<sequence length="716" mass="78189">MGSCIICGAPADGAICQSHEQDVLFEFTGNHPNHLTSGRYYKGTVDGFAEFGVFVNVGDRVTGLLHKSELDQRLESLDWDEGDEVFVQVTGVRDNGNVDLGWSIRQSDREFRGKLIDDPEQGAVLPEDADASDDNDDQQATTDGAGTVDPATERDTESDTRSQTDSASESETDSESEIASESESDAQTTSEPEPAAEDEAESDEESTADSGSSRVEIDSLSDRVNDEVRIEGEIVGARQTSGPTVFEVRDETATVDCAAFVEAGVRAYPEVETGDLVRLDGVVELRNNELQVETDDLQKLEGEDRQTVETRLEDALRAEARPDDVDLLADHESVTAVRDRIRDAAEEIRRAVMESRPVIVRHNATADGYVAGAAIERAVLPLVRDEHAKSDAEYHFFDRRPLEDGDYDMADATKDVTTMLDNRERHDEKLPLFVVVSAGSTDESGDGFELLDIYDAPRIVVDATYPDEDVADLADVAVNPYLEGSEADDLTVGVLGANVAAHVNADVRDDISHLPAVSYWEDTPEAYTDLATEAGYDEDHTTALREAVALEAYYQSYEDKRELITDLLFEHEKRDLAEHVGEQFREKLQTELDTVEPNLSVRGENGVSFTVLDTEAFTHRFDFPPTALLLDAIHRQELGAEGAPGDDHVTLGVDEDEIHVRSDGRVNARDIAAAASETAENAGISAKGTRDGAIEFLSGERDDALDAVVAAISEQL</sequence>
<dbReference type="GeneID" id="73043873"/>
<dbReference type="InterPro" id="IPR004365">
    <property type="entry name" value="NA-bd_OB_tRNA"/>
</dbReference>
<feature type="region of interest" description="Disordered" evidence="1">
    <location>
        <begin position="113"/>
        <end position="220"/>
    </location>
</feature>
<dbReference type="InterPro" id="IPR012340">
    <property type="entry name" value="NA-bd_OB-fold"/>
</dbReference>
<dbReference type="Gene3D" id="2.40.50.140">
    <property type="entry name" value="Nucleic acid-binding proteins"/>
    <property type="match status" value="1"/>
</dbReference>
<protein>
    <submittedName>
        <fullName evidence="3">DHH family phosphoesterase</fullName>
    </submittedName>
</protein>
<dbReference type="AlphaFoldDB" id="A0ABD5Q5C3"/>
<evidence type="ECO:0000256" key="1">
    <source>
        <dbReference type="SAM" id="MobiDB-lite"/>
    </source>
</evidence>
<accession>A0ABD5Q5C3</accession>
<dbReference type="SMART" id="SM00316">
    <property type="entry name" value="S1"/>
    <property type="match status" value="1"/>
</dbReference>
<dbReference type="Gene3D" id="2.40.50.1010">
    <property type="match status" value="1"/>
</dbReference>
<dbReference type="SUPFAM" id="SSF50249">
    <property type="entry name" value="Nucleic acid-binding proteins"/>
    <property type="match status" value="2"/>
</dbReference>
<comment type="caution">
    <text evidence="3">The sequence shown here is derived from an EMBL/GenBank/DDBJ whole genome shotgun (WGS) entry which is preliminary data.</text>
</comment>
<evidence type="ECO:0000313" key="4">
    <source>
        <dbReference type="Proteomes" id="UP001595945"/>
    </source>
</evidence>
<dbReference type="Pfam" id="PF01336">
    <property type="entry name" value="tRNA_anti-codon"/>
    <property type="match status" value="1"/>
</dbReference>
<evidence type="ECO:0000313" key="3">
    <source>
        <dbReference type="EMBL" id="MFC4825411.1"/>
    </source>
</evidence>
<feature type="compositionally biased region" description="Acidic residues" evidence="1">
    <location>
        <begin position="194"/>
        <end position="207"/>
    </location>
</feature>
<name>A0ABD5Q5C3_9EURY</name>
<dbReference type="RefSeq" id="WP_254268925.1">
    <property type="nucleotide sequence ID" value="NZ_CP100400.1"/>
</dbReference>